<evidence type="ECO:0000313" key="3">
    <source>
        <dbReference type="Proteomes" id="UP001620597"/>
    </source>
</evidence>
<proteinExistence type="predicted"/>
<dbReference type="Proteomes" id="UP001620597">
    <property type="component" value="Unassembled WGS sequence"/>
</dbReference>
<dbReference type="PANTHER" id="PTHR33361:SF2">
    <property type="entry name" value="DUF885 DOMAIN-CONTAINING PROTEIN"/>
    <property type="match status" value="1"/>
</dbReference>
<comment type="caution">
    <text evidence="2">The sequence shown here is derived from an EMBL/GenBank/DDBJ whole genome shotgun (WGS) entry which is preliminary data.</text>
</comment>
<feature type="chain" id="PRO_5046520730" evidence="1">
    <location>
        <begin position="25"/>
        <end position="599"/>
    </location>
</feature>
<keyword evidence="1" id="KW-0732">Signal</keyword>
<feature type="signal peptide" evidence="1">
    <location>
        <begin position="1"/>
        <end position="24"/>
    </location>
</feature>
<keyword evidence="3" id="KW-1185">Reference proteome</keyword>
<dbReference type="RefSeq" id="WP_416206450.1">
    <property type="nucleotide sequence ID" value="NZ_JBBKTX010000016.1"/>
</dbReference>
<gene>
    <name evidence="2" type="ORF">WG929_13410</name>
</gene>
<dbReference type="EMBL" id="JBBKTX010000016">
    <property type="protein sequence ID" value="MFK4753408.1"/>
    <property type="molecule type" value="Genomic_DNA"/>
</dbReference>
<protein>
    <submittedName>
        <fullName evidence="2">DUF885 family protein</fullName>
    </submittedName>
</protein>
<dbReference type="InterPro" id="IPR010281">
    <property type="entry name" value="DUF885"/>
</dbReference>
<organism evidence="2 3">
    <name type="scientific">Oceanobacter antarcticus</name>
    <dbReference type="NCBI Taxonomy" id="3133425"/>
    <lineage>
        <taxon>Bacteria</taxon>
        <taxon>Pseudomonadati</taxon>
        <taxon>Pseudomonadota</taxon>
        <taxon>Gammaproteobacteria</taxon>
        <taxon>Oceanospirillales</taxon>
        <taxon>Oceanospirillaceae</taxon>
        <taxon>Oceanobacter</taxon>
    </lineage>
</organism>
<accession>A0ABW8NKA5</accession>
<dbReference type="PANTHER" id="PTHR33361">
    <property type="entry name" value="GLR0591 PROTEIN"/>
    <property type="match status" value="1"/>
</dbReference>
<dbReference type="PROSITE" id="PS51257">
    <property type="entry name" value="PROKAR_LIPOPROTEIN"/>
    <property type="match status" value="1"/>
</dbReference>
<name>A0ABW8NKA5_9GAMM</name>
<reference evidence="2 3" key="1">
    <citation type="submission" date="2024-03" db="EMBL/GenBank/DDBJ databases">
        <title>High-quality draft genome sequence of Oceanobacter sp. wDCs-4.</title>
        <authorList>
            <person name="Dong C."/>
        </authorList>
    </citation>
    <scope>NUCLEOTIDE SEQUENCE [LARGE SCALE GENOMIC DNA]</scope>
    <source>
        <strain evidence="3">wDCs-4</strain>
    </source>
</reference>
<dbReference type="Pfam" id="PF05960">
    <property type="entry name" value="DUF885"/>
    <property type="match status" value="1"/>
</dbReference>
<sequence length="599" mass="67913">MSRLSPILLRSLPLTLLFLGGCQASLPTRPDTPSTAALTYSTEQQAAVQEQLDNASNDYFQQLADRFPERARALGIEPEATWSALSSSSQNGIYQQLQQQKQQLQSLPLDALPAQQQLVASTLIYRINQQLDWRDCDNNSMPLGSEHDWLNLLETSLSKDTRVDNIPGFHRYLKRLESAALLLQQWQQQISERNQRHVVMLGSSRKRTLRQLDQMMSGYPFTDSPEPSTLWRDVQTRLTRLDLYPSSHGILESKAASILTNHLLPALRALRHQLTELPVQTSLSWQQQPNGDACYRLQLTEMGSAESPELLQEIAKTRLSAIQQQLVQELTLDPAQTLAPQLRAWLASHRIQPSQPQQAARERLQQLNQQLPQLFAYLPTTALVIQPSQDASVISPWYEAPRPALEQPGIYWTVANHPASSWRWPLDLYRNTLPGKHLQVALAQENTQLPDFMRAPINDDFEPGWLSIAAELAADLGGYQNAGEHAWVLLDEMEQELNLILDIGIHLYQWPQDKAIRYCQINSFLSQQDCQQRLQQIMEAPGRLARPAISRANLLSLIQSAESELGQDFVGQQFYSDWLAAGLLPPALYGQWLRLWVAQ</sequence>
<evidence type="ECO:0000313" key="2">
    <source>
        <dbReference type="EMBL" id="MFK4753408.1"/>
    </source>
</evidence>
<evidence type="ECO:0000256" key="1">
    <source>
        <dbReference type="SAM" id="SignalP"/>
    </source>
</evidence>